<evidence type="ECO:0000313" key="2">
    <source>
        <dbReference type="EMBL" id="KAL1556283.1"/>
    </source>
</evidence>
<gene>
    <name evidence="2" type="ORF">AAHA92_11931</name>
</gene>
<proteinExistence type="predicted"/>
<sequence>MTRSELCRDKDVVVVVYAERARQKRGSRRRNVDGTGRVRGYNRRAELLDYAKHLRSPASATATAPQSPPPSHIKQTQVLGGDEGRKQNQLSTPTCFNKWGFVITRFVRCMRAPKTTKDKKKKNHKSNVKAIIHSFQIKKRGSFVSKLLAALQKRR</sequence>
<feature type="compositionally biased region" description="Low complexity" evidence="1">
    <location>
        <begin position="56"/>
        <end position="65"/>
    </location>
</feature>
<reference evidence="2 3" key="1">
    <citation type="submission" date="2024-06" db="EMBL/GenBank/DDBJ databases">
        <title>A chromosome level genome sequence of Diviner's sage (Salvia divinorum).</title>
        <authorList>
            <person name="Ford S.A."/>
            <person name="Ro D.-K."/>
            <person name="Ness R.W."/>
            <person name="Phillips M.A."/>
        </authorList>
    </citation>
    <scope>NUCLEOTIDE SEQUENCE [LARGE SCALE GENOMIC DNA]</scope>
    <source>
        <strain evidence="2">SAF-2024a</strain>
        <tissue evidence="2">Leaf</tissue>
    </source>
</reference>
<organism evidence="2 3">
    <name type="scientific">Salvia divinorum</name>
    <name type="common">Maria pastora</name>
    <name type="synonym">Diviner's sage</name>
    <dbReference type="NCBI Taxonomy" id="28513"/>
    <lineage>
        <taxon>Eukaryota</taxon>
        <taxon>Viridiplantae</taxon>
        <taxon>Streptophyta</taxon>
        <taxon>Embryophyta</taxon>
        <taxon>Tracheophyta</taxon>
        <taxon>Spermatophyta</taxon>
        <taxon>Magnoliopsida</taxon>
        <taxon>eudicotyledons</taxon>
        <taxon>Gunneridae</taxon>
        <taxon>Pentapetalae</taxon>
        <taxon>asterids</taxon>
        <taxon>lamiids</taxon>
        <taxon>Lamiales</taxon>
        <taxon>Lamiaceae</taxon>
        <taxon>Nepetoideae</taxon>
        <taxon>Mentheae</taxon>
        <taxon>Salviinae</taxon>
        <taxon>Salvia</taxon>
        <taxon>Salvia subgen. Calosphace</taxon>
    </lineage>
</organism>
<dbReference type="AlphaFoldDB" id="A0ABD1HLX6"/>
<evidence type="ECO:0000313" key="3">
    <source>
        <dbReference type="Proteomes" id="UP001567538"/>
    </source>
</evidence>
<evidence type="ECO:0000256" key="1">
    <source>
        <dbReference type="SAM" id="MobiDB-lite"/>
    </source>
</evidence>
<dbReference type="Proteomes" id="UP001567538">
    <property type="component" value="Unassembled WGS sequence"/>
</dbReference>
<keyword evidence="3" id="KW-1185">Reference proteome</keyword>
<protein>
    <submittedName>
        <fullName evidence="2">Uncharacterized protein</fullName>
    </submittedName>
</protein>
<dbReference type="EMBL" id="JBEAFC010000005">
    <property type="protein sequence ID" value="KAL1556283.1"/>
    <property type="molecule type" value="Genomic_DNA"/>
</dbReference>
<name>A0ABD1HLX6_SALDI</name>
<comment type="caution">
    <text evidence="2">The sequence shown here is derived from an EMBL/GenBank/DDBJ whole genome shotgun (WGS) entry which is preliminary data.</text>
</comment>
<feature type="region of interest" description="Disordered" evidence="1">
    <location>
        <begin position="54"/>
        <end position="91"/>
    </location>
</feature>
<accession>A0ABD1HLX6</accession>